<keyword evidence="4 5" id="KW-0472">Membrane</keyword>
<feature type="transmembrane region" description="Helical" evidence="5">
    <location>
        <begin position="316"/>
        <end position="338"/>
    </location>
</feature>
<feature type="transmembrane region" description="Helical" evidence="5">
    <location>
        <begin position="180"/>
        <end position="196"/>
    </location>
</feature>
<evidence type="ECO:0000256" key="4">
    <source>
        <dbReference type="ARBA" id="ARBA00023136"/>
    </source>
</evidence>
<dbReference type="EMBL" id="CAJMWT010005968">
    <property type="protein sequence ID" value="CAE6511484.1"/>
    <property type="molecule type" value="Genomic_DNA"/>
</dbReference>
<dbReference type="GO" id="GO:0016020">
    <property type="term" value="C:membrane"/>
    <property type="evidence" value="ECO:0007669"/>
    <property type="project" value="UniProtKB-SubCell"/>
</dbReference>
<dbReference type="GO" id="GO:0015179">
    <property type="term" value="F:L-amino acid transmembrane transporter activity"/>
    <property type="evidence" value="ECO:0007669"/>
    <property type="project" value="TreeGrafter"/>
</dbReference>
<evidence type="ECO:0000313" key="7">
    <source>
        <dbReference type="Proteomes" id="UP000663843"/>
    </source>
</evidence>
<evidence type="ECO:0000256" key="5">
    <source>
        <dbReference type="SAM" id="Phobius"/>
    </source>
</evidence>
<evidence type="ECO:0000256" key="3">
    <source>
        <dbReference type="ARBA" id="ARBA00022989"/>
    </source>
</evidence>
<gene>
    <name evidence="6" type="ORF">RDB_LOCUS153318</name>
</gene>
<feature type="transmembrane region" description="Helical" evidence="5">
    <location>
        <begin position="112"/>
        <end position="134"/>
    </location>
</feature>
<keyword evidence="3 5" id="KW-1133">Transmembrane helix</keyword>
<keyword evidence="2 5" id="KW-0812">Transmembrane</keyword>
<comment type="subcellular location">
    <subcellularLocation>
        <location evidence="1">Membrane</location>
        <topology evidence="1">Multi-pass membrane protein</topology>
    </subcellularLocation>
</comment>
<name>A0A8H3D2X6_9AGAM</name>
<dbReference type="PANTHER" id="PTHR11785">
    <property type="entry name" value="AMINO ACID TRANSPORTER"/>
    <property type="match status" value="1"/>
</dbReference>
<comment type="caution">
    <text evidence="6">The sequence shown here is derived from an EMBL/GenBank/DDBJ whole genome shotgun (WGS) entry which is preliminary data.</text>
</comment>
<feature type="transmembrane region" description="Helical" evidence="5">
    <location>
        <begin position="440"/>
        <end position="461"/>
    </location>
</feature>
<dbReference type="Gene3D" id="1.20.1740.10">
    <property type="entry name" value="Amino acid/polyamine transporter I"/>
    <property type="match status" value="1"/>
</dbReference>
<reference evidence="6" key="1">
    <citation type="submission" date="2021-01" db="EMBL/GenBank/DDBJ databases">
        <authorList>
            <person name="Kaushik A."/>
        </authorList>
    </citation>
    <scope>NUCLEOTIDE SEQUENCE</scope>
    <source>
        <strain evidence="6">AG2-2IIIB</strain>
    </source>
</reference>
<sequence>MSSRSRSPRSLGSPIHRSSVDSLRDLELTQGSALSPYRATHSLGGLRRSSANSSAISLDFRPELLPLSLSSAGHDREIGGDAPAKTIGLWNGVSLVIGLQIGSGIFSSPGVVVANASSVGASLVVWIIGGLLAWTGASSFAELGTMIPLNGGAQAYLAYAYSPLVSYLYTWTAVIVLKPGSNAIILLIFGIFFHATNPDAAPDAIPSWAIKLTAVVAVLVIAILCVATPKLGSRTAVFFTVIKFVSLIAVAVLGLIHIIRGKASTSLTDSIFAGTSPNPSSYALALYSTLWAYDGWDQTNYVAGEMKNIDRDLPRVIHLSMFSVMVLFVAANVSYFAVLPKGTVEHSNTIALDFGRELFGGIGALVFAAVVAISCFGATNGSMFTSARLIYSAAREGYLPSMFGKLHKGMKTPLNAMILQVIITLFYILIGGGFRTMLNFVGVAAWTFYFLTGVGLIILRVKEPSLPRPYKTWIITPLIFSGVSLFLLLMPIFAAPLEALAAFAFIASGIPFYFISMYFHDPNAVPKPIRWIGDRIGGLFGRKAAAGAGYMRAATEGEETVEMIQR</sequence>
<dbReference type="FunFam" id="1.20.1740.10:FF:000042">
    <property type="entry name" value="Similar to amino acid transporter"/>
    <property type="match status" value="1"/>
</dbReference>
<evidence type="ECO:0000256" key="1">
    <source>
        <dbReference type="ARBA" id="ARBA00004141"/>
    </source>
</evidence>
<dbReference type="AlphaFoldDB" id="A0A8H3D2X6"/>
<organism evidence="6 7">
    <name type="scientific">Rhizoctonia solani</name>
    <dbReference type="NCBI Taxonomy" id="456999"/>
    <lineage>
        <taxon>Eukaryota</taxon>
        <taxon>Fungi</taxon>
        <taxon>Dikarya</taxon>
        <taxon>Basidiomycota</taxon>
        <taxon>Agaricomycotina</taxon>
        <taxon>Agaricomycetes</taxon>
        <taxon>Cantharellales</taxon>
        <taxon>Ceratobasidiaceae</taxon>
        <taxon>Rhizoctonia</taxon>
    </lineage>
</organism>
<dbReference type="InterPro" id="IPR050598">
    <property type="entry name" value="AminoAcid_Transporter"/>
</dbReference>
<dbReference type="Pfam" id="PF13520">
    <property type="entry name" value="AA_permease_2"/>
    <property type="match status" value="1"/>
</dbReference>
<dbReference type="Proteomes" id="UP000663843">
    <property type="component" value="Unassembled WGS sequence"/>
</dbReference>
<feature type="transmembrane region" description="Helical" evidence="5">
    <location>
        <begin position="358"/>
        <end position="379"/>
    </location>
</feature>
<proteinExistence type="predicted"/>
<feature type="transmembrane region" description="Helical" evidence="5">
    <location>
        <begin position="87"/>
        <end position="106"/>
    </location>
</feature>
<evidence type="ECO:0008006" key="8">
    <source>
        <dbReference type="Google" id="ProtNLM"/>
    </source>
</evidence>
<protein>
    <recommendedName>
        <fullName evidence="8">Amino acid transporter</fullName>
    </recommendedName>
</protein>
<dbReference type="PANTHER" id="PTHR11785:SF512">
    <property type="entry name" value="SOBREMESA, ISOFORM B"/>
    <property type="match status" value="1"/>
</dbReference>
<feature type="transmembrane region" description="Helical" evidence="5">
    <location>
        <begin position="473"/>
        <end position="494"/>
    </location>
</feature>
<dbReference type="InterPro" id="IPR002293">
    <property type="entry name" value="AA/rel_permease1"/>
</dbReference>
<accession>A0A8H3D2X6</accession>
<feature type="transmembrane region" description="Helical" evidence="5">
    <location>
        <begin position="414"/>
        <end position="434"/>
    </location>
</feature>
<evidence type="ECO:0000256" key="2">
    <source>
        <dbReference type="ARBA" id="ARBA00022692"/>
    </source>
</evidence>
<feature type="transmembrane region" description="Helical" evidence="5">
    <location>
        <begin position="208"/>
        <end position="229"/>
    </location>
</feature>
<feature type="transmembrane region" description="Helical" evidence="5">
    <location>
        <begin position="235"/>
        <end position="256"/>
    </location>
</feature>
<evidence type="ECO:0000313" key="6">
    <source>
        <dbReference type="EMBL" id="CAE6511484.1"/>
    </source>
</evidence>
<feature type="transmembrane region" description="Helical" evidence="5">
    <location>
        <begin position="500"/>
        <end position="520"/>
    </location>
</feature>